<organism evidence="9 10">
    <name type="scientific">Pseudobacteriovorax antillogorgiicola</name>
    <dbReference type="NCBI Taxonomy" id="1513793"/>
    <lineage>
        <taxon>Bacteria</taxon>
        <taxon>Pseudomonadati</taxon>
        <taxon>Bdellovibrionota</taxon>
        <taxon>Oligoflexia</taxon>
        <taxon>Oligoflexales</taxon>
        <taxon>Pseudobacteriovoracaceae</taxon>
        <taxon>Pseudobacteriovorax</taxon>
    </lineage>
</organism>
<protein>
    <submittedName>
        <fullName evidence="9">Tetratricopeptide repeat-containing protein</fullName>
    </submittedName>
</protein>
<evidence type="ECO:0000256" key="5">
    <source>
        <dbReference type="ARBA" id="ARBA00022989"/>
    </source>
</evidence>
<feature type="repeat" description="TPR" evidence="8">
    <location>
        <begin position="341"/>
        <end position="374"/>
    </location>
</feature>
<feature type="repeat" description="TPR" evidence="8">
    <location>
        <begin position="233"/>
        <end position="266"/>
    </location>
</feature>
<keyword evidence="4 8" id="KW-0802">TPR repeat</keyword>
<dbReference type="PROSITE" id="PS50005">
    <property type="entry name" value="TPR"/>
    <property type="match status" value="2"/>
</dbReference>
<gene>
    <name evidence="9" type="ORF">SAMN06296036_122118</name>
</gene>
<keyword evidence="2" id="KW-0812">Transmembrane</keyword>
<dbReference type="GO" id="GO:0016020">
    <property type="term" value="C:membrane"/>
    <property type="evidence" value="ECO:0007669"/>
    <property type="project" value="UniProtKB-SubCell"/>
</dbReference>
<sequence>MSKQLDNQILFLSKNGPHRNQLRKSLAMMHYKVDFVSTLMDVLPAIGSFKSSVFIHDWSASDPSQARKFHQSWPKGMIHILRITIHPELKPSVLAFANDVGIDKVVSSSEASLALATTIEMLRSKQGSEELNLMLKRLSAGDDNYVQADLDENVEEAYKQYQHNPKVKLEYGNLAFRKDELQTAENIALELTTKEPTNLRANNLLAKVLMKTSRWSQATSLLEAANQLSPQNPERLVMLGDAFYGSGDLDKAMGYYHEALDLQEDLQLDTNDTVEKVAQVKIDLGEMEEAFELLHKSASEEEAAGYFNNAAVLASKKQNYENALKLYKTALKALKTDKLKPIIYTNMSISQRKLGQIADAQKSIQRALKYDPKYKKALDQKEKLQQSKAG</sequence>
<dbReference type="Gene3D" id="1.25.40.10">
    <property type="entry name" value="Tetratricopeptide repeat domain"/>
    <property type="match status" value="2"/>
</dbReference>
<dbReference type="STRING" id="1513793.SAMN06296036_122118"/>
<evidence type="ECO:0000256" key="4">
    <source>
        <dbReference type="ARBA" id="ARBA00022803"/>
    </source>
</evidence>
<evidence type="ECO:0000256" key="1">
    <source>
        <dbReference type="ARBA" id="ARBA00004167"/>
    </source>
</evidence>
<dbReference type="SUPFAM" id="SSF48452">
    <property type="entry name" value="TPR-like"/>
    <property type="match status" value="2"/>
</dbReference>
<comment type="similarity">
    <text evidence="7">Belongs to the Tom70 family.</text>
</comment>
<proteinExistence type="inferred from homology"/>
<keyword evidence="5" id="KW-1133">Transmembrane helix</keyword>
<dbReference type="OrthoDB" id="8596013at2"/>
<dbReference type="InterPro" id="IPR011990">
    <property type="entry name" value="TPR-like_helical_dom_sf"/>
</dbReference>
<evidence type="ECO:0000256" key="6">
    <source>
        <dbReference type="ARBA" id="ARBA00023136"/>
    </source>
</evidence>
<evidence type="ECO:0000256" key="7">
    <source>
        <dbReference type="ARBA" id="ARBA00038030"/>
    </source>
</evidence>
<evidence type="ECO:0000256" key="8">
    <source>
        <dbReference type="PROSITE-ProRule" id="PRU00339"/>
    </source>
</evidence>
<dbReference type="Pfam" id="PF13181">
    <property type="entry name" value="TPR_8"/>
    <property type="match status" value="1"/>
</dbReference>
<dbReference type="EMBL" id="FWZT01000022">
    <property type="protein sequence ID" value="SMF65220.1"/>
    <property type="molecule type" value="Genomic_DNA"/>
</dbReference>
<dbReference type="InterPro" id="IPR019734">
    <property type="entry name" value="TPR_rpt"/>
</dbReference>
<accession>A0A1Y6CNI5</accession>
<name>A0A1Y6CNI5_9BACT</name>
<dbReference type="Pfam" id="PF13176">
    <property type="entry name" value="TPR_7"/>
    <property type="match status" value="1"/>
</dbReference>
<evidence type="ECO:0000313" key="10">
    <source>
        <dbReference type="Proteomes" id="UP000192907"/>
    </source>
</evidence>
<dbReference type="PANTHER" id="PTHR46208">
    <property type="entry name" value="MITOCHONDRIAL IMPORT RECEPTOR SUBUNIT TOM70"/>
    <property type="match status" value="1"/>
</dbReference>
<dbReference type="Pfam" id="PF14559">
    <property type="entry name" value="TPR_19"/>
    <property type="match status" value="1"/>
</dbReference>
<keyword evidence="10" id="KW-1185">Reference proteome</keyword>
<reference evidence="10" key="1">
    <citation type="submission" date="2017-04" db="EMBL/GenBank/DDBJ databases">
        <authorList>
            <person name="Varghese N."/>
            <person name="Submissions S."/>
        </authorList>
    </citation>
    <scope>NUCLEOTIDE SEQUENCE [LARGE SCALE GENOMIC DNA]</scope>
    <source>
        <strain evidence="10">RKEM611</strain>
    </source>
</reference>
<comment type="subcellular location">
    <subcellularLocation>
        <location evidence="1">Membrane</location>
        <topology evidence="1">Single-pass membrane protein</topology>
    </subcellularLocation>
</comment>
<keyword evidence="6" id="KW-0472">Membrane</keyword>
<evidence type="ECO:0000313" key="9">
    <source>
        <dbReference type="EMBL" id="SMF65220.1"/>
    </source>
</evidence>
<dbReference type="RefSeq" id="WP_132323500.1">
    <property type="nucleotide sequence ID" value="NZ_FWZT01000022.1"/>
</dbReference>
<evidence type="ECO:0000256" key="3">
    <source>
        <dbReference type="ARBA" id="ARBA00022737"/>
    </source>
</evidence>
<keyword evidence="3" id="KW-0677">Repeat</keyword>
<dbReference type="SMART" id="SM00028">
    <property type="entry name" value="TPR"/>
    <property type="match status" value="4"/>
</dbReference>
<dbReference type="AlphaFoldDB" id="A0A1Y6CNI5"/>
<evidence type="ECO:0000256" key="2">
    <source>
        <dbReference type="ARBA" id="ARBA00022692"/>
    </source>
</evidence>
<dbReference type="Proteomes" id="UP000192907">
    <property type="component" value="Unassembled WGS sequence"/>
</dbReference>
<dbReference type="PANTHER" id="PTHR46208:SF1">
    <property type="entry name" value="MITOCHONDRIAL IMPORT RECEPTOR SUBUNIT TOM70"/>
    <property type="match status" value="1"/>
</dbReference>